<dbReference type="AlphaFoldDB" id="A0A0A2KIX4"/>
<evidence type="ECO:0000313" key="2">
    <source>
        <dbReference type="Proteomes" id="UP000030104"/>
    </source>
</evidence>
<gene>
    <name evidence="1" type="ORF">PITC_000850</name>
</gene>
<dbReference type="OrthoDB" id="4348727at2759"/>
<sequence>MSVIEHQLYYPGTFVVFRLELRTATSNLPDDFRPRTSLVRVALHALLNRFGGGRRCRFCGAQTVAKILGIPRGCGVEARHEVEKK</sequence>
<dbReference type="EMBL" id="JQGA01001262">
    <property type="protein sequence ID" value="KGO67747.1"/>
    <property type="molecule type" value="Genomic_DNA"/>
</dbReference>
<evidence type="ECO:0000313" key="1">
    <source>
        <dbReference type="EMBL" id="KGO67747.1"/>
    </source>
</evidence>
<accession>A0A0A2KIX4</accession>
<dbReference type="HOGENOM" id="CLU_2722978_0_0_1"/>
<proteinExistence type="predicted"/>
<reference evidence="1 2" key="1">
    <citation type="journal article" date="2015" name="Mol. Plant Microbe Interact.">
        <title>Genome, transcriptome, and functional analyses of Penicillium expansum provide new insights into secondary metabolism and pathogenicity.</title>
        <authorList>
            <person name="Ballester A.R."/>
            <person name="Marcet-Houben M."/>
            <person name="Levin E."/>
            <person name="Sela N."/>
            <person name="Selma-Lazaro C."/>
            <person name="Carmona L."/>
            <person name="Wisniewski M."/>
            <person name="Droby S."/>
            <person name="Gonzalez-Candelas L."/>
            <person name="Gabaldon T."/>
        </authorList>
    </citation>
    <scope>NUCLEOTIDE SEQUENCE [LARGE SCALE GENOMIC DNA]</scope>
    <source>
        <strain evidence="1 2">PHI-1</strain>
    </source>
</reference>
<keyword evidence="2" id="KW-1185">Reference proteome</keyword>
<organism evidence="1 2">
    <name type="scientific">Penicillium italicum</name>
    <name type="common">Blue mold</name>
    <dbReference type="NCBI Taxonomy" id="40296"/>
    <lineage>
        <taxon>Eukaryota</taxon>
        <taxon>Fungi</taxon>
        <taxon>Dikarya</taxon>
        <taxon>Ascomycota</taxon>
        <taxon>Pezizomycotina</taxon>
        <taxon>Eurotiomycetes</taxon>
        <taxon>Eurotiomycetidae</taxon>
        <taxon>Eurotiales</taxon>
        <taxon>Aspergillaceae</taxon>
        <taxon>Penicillium</taxon>
    </lineage>
</organism>
<comment type="caution">
    <text evidence="1">The sequence shown here is derived from an EMBL/GenBank/DDBJ whole genome shotgun (WGS) entry which is preliminary data.</text>
</comment>
<dbReference type="Proteomes" id="UP000030104">
    <property type="component" value="Unassembled WGS sequence"/>
</dbReference>
<dbReference type="PhylomeDB" id="A0A0A2KIX4"/>
<name>A0A0A2KIX4_PENIT</name>
<protein>
    <submittedName>
        <fullName evidence="1">Uncharacterized protein</fullName>
    </submittedName>
</protein>